<dbReference type="Gramene" id="Zm00001eb152430_T001">
    <property type="protein sequence ID" value="Zm00001eb152430_P001"/>
    <property type="gene ID" value="Zm00001eb152430"/>
</dbReference>
<organism evidence="2 3">
    <name type="scientific">Zea mays</name>
    <name type="common">Maize</name>
    <dbReference type="NCBI Taxonomy" id="4577"/>
    <lineage>
        <taxon>Eukaryota</taxon>
        <taxon>Viridiplantae</taxon>
        <taxon>Streptophyta</taxon>
        <taxon>Embryophyta</taxon>
        <taxon>Tracheophyta</taxon>
        <taxon>Spermatophyta</taxon>
        <taxon>Magnoliopsida</taxon>
        <taxon>Liliopsida</taxon>
        <taxon>Poales</taxon>
        <taxon>Poaceae</taxon>
        <taxon>PACMAD clade</taxon>
        <taxon>Panicoideae</taxon>
        <taxon>Andropogonodae</taxon>
        <taxon>Andropogoneae</taxon>
        <taxon>Tripsacinae</taxon>
        <taxon>Zea</taxon>
    </lineage>
</organism>
<dbReference type="EnsemblPlants" id="Zm00001eb152430_T001">
    <property type="protein sequence ID" value="Zm00001eb152430_P001"/>
    <property type="gene ID" value="Zm00001eb152430"/>
</dbReference>
<evidence type="ECO:0000313" key="2">
    <source>
        <dbReference type="EnsemblPlants" id="Zm00001eb152430_P001"/>
    </source>
</evidence>
<reference evidence="2" key="3">
    <citation type="submission" date="2021-05" db="UniProtKB">
        <authorList>
            <consortium name="EnsemblPlants"/>
        </authorList>
    </citation>
    <scope>IDENTIFICATION</scope>
    <source>
        <strain evidence="2">cv. B73</strain>
    </source>
</reference>
<feature type="region of interest" description="Disordered" evidence="1">
    <location>
        <begin position="18"/>
        <end position="46"/>
    </location>
</feature>
<protein>
    <submittedName>
        <fullName evidence="2">Uncharacterized protein</fullName>
    </submittedName>
</protein>
<keyword evidence="3" id="KW-1185">Reference proteome</keyword>
<dbReference type="AlphaFoldDB" id="A0A804ND27"/>
<dbReference type="InParanoid" id="A0A804ND27"/>
<feature type="region of interest" description="Disordered" evidence="1">
    <location>
        <begin position="129"/>
        <end position="151"/>
    </location>
</feature>
<accession>A0A804ND27</accession>
<name>A0A804ND27_MAIZE</name>
<dbReference type="Proteomes" id="UP000007305">
    <property type="component" value="Chromosome 3"/>
</dbReference>
<reference evidence="3" key="1">
    <citation type="submission" date="2015-12" db="EMBL/GenBank/DDBJ databases">
        <title>Update maize B73 reference genome by single molecule sequencing technologies.</title>
        <authorList>
            <consortium name="Maize Genome Sequencing Project"/>
            <person name="Ware D."/>
        </authorList>
    </citation>
    <scope>NUCLEOTIDE SEQUENCE [LARGE SCALE GENOMIC DNA]</scope>
    <source>
        <strain evidence="3">cv. B73</strain>
    </source>
</reference>
<proteinExistence type="predicted"/>
<sequence>MMACALAVAWPAASLAPSGKRNLSGGRPPWLPSPRPSGKTAPGSSLPLHTGLMRTEFCVLYTIFHFCVTAHKRPSSALSPRKHRQQKGVTAAAPPALAEDGVRGGWCRELLHGLAEAIAENARPRRTGLCNAEETGGHPVGHVRADGTRHG</sequence>
<evidence type="ECO:0000256" key="1">
    <source>
        <dbReference type="SAM" id="MobiDB-lite"/>
    </source>
</evidence>
<reference evidence="2" key="2">
    <citation type="submission" date="2019-07" db="EMBL/GenBank/DDBJ databases">
        <authorList>
            <person name="Seetharam A."/>
            <person name="Woodhouse M."/>
            <person name="Cannon E."/>
        </authorList>
    </citation>
    <scope>NUCLEOTIDE SEQUENCE [LARGE SCALE GENOMIC DNA]</scope>
    <source>
        <strain evidence="2">cv. B73</strain>
    </source>
</reference>
<evidence type="ECO:0000313" key="3">
    <source>
        <dbReference type="Proteomes" id="UP000007305"/>
    </source>
</evidence>